<keyword evidence="3" id="KW-1185">Reference proteome</keyword>
<accession>K7R0V9</accession>
<evidence type="ECO:0000313" key="3">
    <source>
        <dbReference type="Proteomes" id="UP000000211"/>
    </source>
</evidence>
<dbReference type="Gene3D" id="3.40.50.720">
    <property type="entry name" value="NAD(P)-binding Rossmann-like Domain"/>
    <property type="match status" value="1"/>
</dbReference>
<dbReference type="KEGG" id="tos:Theos_1926"/>
<dbReference type="RefSeq" id="WP_016330114.1">
    <property type="nucleotide sequence ID" value="NC_019386.1"/>
</dbReference>
<dbReference type="Pfam" id="PF13380">
    <property type="entry name" value="CoA_binding_2"/>
    <property type="match status" value="1"/>
</dbReference>
<gene>
    <name evidence="2" type="ORF">Theos_1926</name>
</gene>
<dbReference type="HOGENOM" id="CLU_112567_0_0_0"/>
<feature type="domain" description="CoA-binding" evidence="1">
    <location>
        <begin position="10"/>
        <end position="104"/>
    </location>
</feature>
<dbReference type="eggNOG" id="COG1832">
    <property type="taxonomic scope" value="Bacteria"/>
</dbReference>
<dbReference type="STRING" id="751945.Theos_1926"/>
<dbReference type="OrthoDB" id="9804695at2"/>
<dbReference type="InterPro" id="IPR003781">
    <property type="entry name" value="CoA-bd"/>
</dbReference>
<dbReference type="PATRIC" id="fig|751945.3.peg.1883"/>
<protein>
    <submittedName>
        <fullName evidence="2">Putative CoA-binding protein</fullName>
    </submittedName>
</protein>
<sequence length="136" mass="15335">MEETLLKERLRKARTVAVLGAHKDPVRPAFYVPRYLFRAGYRILPVNPRFAGEELFGERVLGNLQEIQEPVDILDVFRPGEALPAHLPEILALRPGLVWLQVGIRNPTVEEALLGAGIPLVVDRCLMVEHRRLLGT</sequence>
<dbReference type="PANTHER" id="PTHR33303">
    <property type="entry name" value="CYTOPLASMIC PROTEIN-RELATED"/>
    <property type="match status" value="1"/>
</dbReference>
<proteinExistence type="predicted"/>
<name>K7R0V9_THEOS</name>
<dbReference type="AlphaFoldDB" id="K7R0V9"/>
<dbReference type="InterPro" id="IPR036291">
    <property type="entry name" value="NAD(P)-bd_dom_sf"/>
</dbReference>
<evidence type="ECO:0000259" key="1">
    <source>
        <dbReference type="SMART" id="SM00881"/>
    </source>
</evidence>
<dbReference type="SUPFAM" id="SSF51735">
    <property type="entry name" value="NAD(P)-binding Rossmann-fold domains"/>
    <property type="match status" value="1"/>
</dbReference>
<organism evidence="2 3">
    <name type="scientific">Thermus oshimai JL-2</name>
    <dbReference type="NCBI Taxonomy" id="751945"/>
    <lineage>
        <taxon>Bacteria</taxon>
        <taxon>Thermotogati</taxon>
        <taxon>Deinococcota</taxon>
        <taxon>Deinococci</taxon>
        <taxon>Thermales</taxon>
        <taxon>Thermaceae</taxon>
        <taxon>Thermus</taxon>
    </lineage>
</organism>
<dbReference type="SMART" id="SM00881">
    <property type="entry name" value="CoA_binding"/>
    <property type="match status" value="1"/>
</dbReference>
<dbReference type="EMBL" id="CP003249">
    <property type="protein sequence ID" value="AFV76935.1"/>
    <property type="molecule type" value="Genomic_DNA"/>
</dbReference>
<evidence type="ECO:0000313" key="2">
    <source>
        <dbReference type="EMBL" id="AFV76935.1"/>
    </source>
</evidence>
<dbReference type="Proteomes" id="UP000000211">
    <property type="component" value="Chromosome"/>
</dbReference>
<dbReference type="PANTHER" id="PTHR33303:SF2">
    <property type="entry name" value="COA-BINDING DOMAIN-CONTAINING PROTEIN"/>
    <property type="match status" value="1"/>
</dbReference>
<reference evidence="2 3" key="1">
    <citation type="journal article" date="2013" name="Genome Announc.">
        <title>Whole Genome Sequencing of Thermus oshimai JL-2 and Thermus thermophilus JL-18, Incomplete Denitrifiers from the United States Great Basin.</title>
        <authorList>
            <person name="Murugapiran S.K."/>
            <person name="Huntemann M."/>
            <person name="Wei C.L."/>
            <person name="Han J."/>
            <person name="Detter J.C."/>
            <person name="Han C.S."/>
            <person name="Erkkila T.H."/>
            <person name="Teshima H."/>
            <person name="Chen A."/>
            <person name="Kyrpides N."/>
            <person name="Mavrommatis K."/>
            <person name="Markowitz V."/>
            <person name="Szeto E."/>
            <person name="Ivanova N."/>
            <person name="Pagani I."/>
            <person name="Lam J."/>
            <person name="McDonald A.I."/>
            <person name="Dodsworth J.A."/>
            <person name="Pati A."/>
            <person name="Goodwin L."/>
            <person name="Peters L."/>
            <person name="Pitluck S."/>
            <person name="Woyke T."/>
            <person name="Hedlund B.P."/>
        </authorList>
    </citation>
    <scope>NUCLEOTIDE SEQUENCE</scope>
    <source>
        <strain evidence="2 3">JL-2</strain>
    </source>
</reference>